<reference evidence="9" key="1">
    <citation type="submission" date="2020-04" db="EMBL/GenBank/DDBJ databases">
        <title>Deep metagenomics examines the oral microbiome during advanced dental caries in children, revealing novel taxa and co-occurrences with host molecules.</title>
        <authorList>
            <person name="Baker J.L."/>
            <person name="Morton J.T."/>
            <person name="Dinis M."/>
            <person name="Alvarez R."/>
            <person name="Tran N.C."/>
            <person name="Knight R."/>
            <person name="Edlund A."/>
        </authorList>
    </citation>
    <scope>NUCLEOTIDE SEQUENCE</scope>
    <source>
        <strain evidence="9">JCVI_34_bin.1</strain>
    </source>
</reference>
<evidence type="ECO:0000313" key="9">
    <source>
        <dbReference type="EMBL" id="MBF0970504.1"/>
    </source>
</evidence>
<gene>
    <name evidence="9" type="ORF">HXK21_05630</name>
</gene>
<comment type="catalytic activity">
    <reaction evidence="1">
        <text>[protein]-peptidylproline (omega=180) = [protein]-peptidylproline (omega=0)</text>
        <dbReference type="Rhea" id="RHEA:16237"/>
        <dbReference type="Rhea" id="RHEA-COMP:10747"/>
        <dbReference type="Rhea" id="RHEA-COMP:10748"/>
        <dbReference type="ChEBI" id="CHEBI:83833"/>
        <dbReference type="ChEBI" id="CHEBI:83834"/>
        <dbReference type="EC" id="5.2.1.8"/>
    </reaction>
</comment>
<dbReference type="EMBL" id="JABZGR010000014">
    <property type="protein sequence ID" value="MBF0970504.1"/>
    <property type="molecule type" value="Genomic_DNA"/>
</dbReference>
<evidence type="ECO:0000256" key="3">
    <source>
        <dbReference type="ARBA" id="ARBA00006577"/>
    </source>
</evidence>
<evidence type="ECO:0000256" key="4">
    <source>
        <dbReference type="ARBA" id="ARBA00013194"/>
    </source>
</evidence>
<evidence type="ECO:0000313" key="10">
    <source>
        <dbReference type="Proteomes" id="UP000704068"/>
    </source>
</evidence>
<keyword evidence="8 9" id="KW-0413">Isomerase</keyword>
<evidence type="ECO:0000256" key="2">
    <source>
        <dbReference type="ARBA" id="ARBA00004496"/>
    </source>
</evidence>
<evidence type="ECO:0000256" key="8">
    <source>
        <dbReference type="ARBA" id="ARBA00023235"/>
    </source>
</evidence>
<evidence type="ECO:0000256" key="1">
    <source>
        <dbReference type="ARBA" id="ARBA00000971"/>
    </source>
</evidence>
<protein>
    <recommendedName>
        <fullName evidence="4">peptidylprolyl isomerase</fullName>
        <ecNumber evidence="4">5.2.1.8</ecNumber>
    </recommendedName>
</protein>
<evidence type="ECO:0000256" key="6">
    <source>
        <dbReference type="ARBA" id="ARBA00023110"/>
    </source>
</evidence>
<dbReference type="InterPro" id="IPR046357">
    <property type="entry name" value="PPIase_dom_sf"/>
</dbReference>
<dbReference type="EC" id="5.2.1.8" evidence="4"/>
<organism evidence="9 10">
    <name type="scientific">Alloprevotella tannerae</name>
    <dbReference type="NCBI Taxonomy" id="76122"/>
    <lineage>
        <taxon>Bacteria</taxon>
        <taxon>Pseudomonadati</taxon>
        <taxon>Bacteroidota</taxon>
        <taxon>Bacteroidia</taxon>
        <taxon>Bacteroidales</taxon>
        <taxon>Prevotellaceae</taxon>
        <taxon>Alloprevotella</taxon>
    </lineage>
</organism>
<dbReference type="AlphaFoldDB" id="A0A929RZG0"/>
<comment type="similarity">
    <text evidence="3">Belongs to the FKBP-type PPIase family.</text>
</comment>
<dbReference type="RefSeq" id="WP_303763978.1">
    <property type="nucleotide sequence ID" value="NZ_JABZGR010000014.1"/>
</dbReference>
<comment type="caution">
    <text evidence="9">The sequence shown here is derived from an EMBL/GenBank/DDBJ whole genome shotgun (WGS) entry which is preliminary data.</text>
</comment>
<dbReference type="GO" id="GO:0003755">
    <property type="term" value="F:peptidyl-prolyl cis-trans isomerase activity"/>
    <property type="evidence" value="ECO:0007669"/>
    <property type="project" value="UniProtKB-KW"/>
</dbReference>
<dbReference type="Proteomes" id="UP000704068">
    <property type="component" value="Unassembled WGS sequence"/>
</dbReference>
<comment type="subcellular location">
    <subcellularLocation>
        <location evidence="2">Cytoplasm</location>
    </subcellularLocation>
</comment>
<sequence length="191" mass="20988">MANNKTITLTYRLTATDREGKEQIVEEATTERPFRFITGLNFALDAFETKVIDLKTDEAFDFTLTQEEAYGPYEEENLQKFSKDMFTVDGHFDKENIFAGNIVPFENDKGERFNGTILNVTNDTVVVDLNHPLAGCSLHFTGKVVETRETTKEELAGFLSMISGEGGCGCGCGEEGCGDGGCGDGHCGHHH</sequence>
<keyword evidence="5" id="KW-0963">Cytoplasm</keyword>
<accession>A0A929RZG0</accession>
<keyword evidence="6" id="KW-0697">Rotamase</keyword>
<name>A0A929RZG0_9BACT</name>
<evidence type="ECO:0000256" key="5">
    <source>
        <dbReference type="ARBA" id="ARBA00022490"/>
    </source>
</evidence>
<dbReference type="GO" id="GO:0005737">
    <property type="term" value="C:cytoplasm"/>
    <property type="evidence" value="ECO:0007669"/>
    <property type="project" value="UniProtKB-SubCell"/>
</dbReference>
<dbReference type="PANTHER" id="PTHR47861">
    <property type="entry name" value="FKBP-TYPE PEPTIDYL-PROLYL CIS-TRANS ISOMERASE SLYD"/>
    <property type="match status" value="1"/>
</dbReference>
<proteinExistence type="inferred from homology"/>
<dbReference type="InterPro" id="IPR048261">
    <property type="entry name" value="SlpA/SlyD-like_ins_sf"/>
</dbReference>
<dbReference type="Gene3D" id="2.40.10.330">
    <property type="match status" value="1"/>
</dbReference>
<keyword evidence="7" id="KW-0143">Chaperone</keyword>
<evidence type="ECO:0000256" key="7">
    <source>
        <dbReference type="ARBA" id="ARBA00023186"/>
    </source>
</evidence>
<dbReference type="PANTHER" id="PTHR47861:SF3">
    <property type="entry name" value="FKBP-TYPE PEPTIDYL-PROLYL CIS-TRANS ISOMERASE SLYD"/>
    <property type="match status" value="1"/>
</dbReference>
<dbReference type="Gene3D" id="3.10.50.40">
    <property type="match status" value="1"/>
</dbReference>
<dbReference type="SUPFAM" id="SSF54534">
    <property type="entry name" value="FKBP-like"/>
    <property type="match status" value="1"/>
</dbReference>